<dbReference type="InterPro" id="IPR006860">
    <property type="entry name" value="FecR"/>
</dbReference>
<dbReference type="Pfam" id="PF16344">
    <property type="entry name" value="FecR_C"/>
    <property type="match status" value="1"/>
</dbReference>
<dbReference type="eggNOG" id="COG3712">
    <property type="taxonomic scope" value="Bacteria"/>
</dbReference>
<dbReference type="STRING" id="485917.Phep_0254"/>
<feature type="transmembrane region" description="Helical" evidence="1">
    <location>
        <begin position="96"/>
        <end position="115"/>
    </location>
</feature>
<dbReference type="Proteomes" id="UP000000852">
    <property type="component" value="Chromosome"/>
</dbReference>
<evidence type="ECO:0000259" key="3">
    <source>
        <dbReference type="Pfam" id="PF16344"/>
    </source>
</evidence>
<organism evidence="4 5">
    <name type="scientific">Pedobacter heparinus (strain ATCC 13125 / DSM 2366 / CIP 104194 / JCM 7457 / NBRC 12017 / NCIMB 9290 / NRRL B-14731 / HIM 762-3)</name>
    <dbReference type="NCBI Taxonomy" id="485917"/>
    <lineage>
        <taxon>Bacteria</taxon>
        <taxon>Pseudomonadati</taxon>
        <taxon>Bacteroidota</taxon>
        <taxon>Sphingobacteriia</taxon>
        <taxon>Sphingobacteriales</taxon>
        <taxon>Sphingobacteriaceae</taxon>
        <taxon>Pedobacter</taxon>
    </lineage>
</organism>
<keyword evidence="1" id="KW-0812">Transmembrane</keyword>
<dbReference type="KEGG" id="phe:Phep_0254"/>
<evidence type="ECO:0000256" key="1">
    <source>
        <dbReference type="SAM" id="Phobius"/>
    </source>
</evidence>
<dbReference type="RefSeq" id="WP_012780433.1">
    <property type="nucleotide sequence ID" value="NC_013061.1"/>
</dbReference>
<dbReference type="PANTHER" id="PTHR30273:SF2">
    <property type="entry name" value="PROTEIN FECR"/>
    <property type="match status" value="1"/>
</dbReference>
<feature type="domain" description="Protein FecR C-terminal" evidence="3">
    <location>
        <begin position="261"/>
        <end position="326"/>
    </location>
</feature>
<feature type="domain" description="FecR protein" evidence="2">
    <location>
        <begin position="127"/>
        <end position="216"/>
    </location>
</feature>
<accession>C6XYZ8</accession>
<evidence type="ECO:0000313" key="4">
    <source>
        <dbReference type="EMBL" id="ACU02480.1"/>
    </source>
</evidence>
<dbReference type="PANTHER" id="PTHR30273">
    <property type="entry name" value="PERIPLASMIC SIGNAL SENSOR AND SIGMA FACTOR ACTIVATOR FECR-RELATED"/>
    <property type="match status" value="1"/>
</dbReference>
<dbReference type="OrthoDB" id="1452822at2"/>
<keyword evidence="5" id="KW-1185">Reference proteome</keyword>
<keyword evidence="1" id="KW-0472">Membrane</keyword>
<dbReference type="PIRSF" id="PIRSF018266">
    <property type="entry name" value="FecR"/>
    <property type="match status" value="1"/>
</dbReference>
<dbReference type="EMBL" id="CP001681">
    <property type="protein sequence ID" value="ACU02480.1"/>
    <property type="molecule type" value="Genomic_DNA"/>
</dbReference>
<protein>
    <submittedName>
        <fullName evidence="4">FecR protein</fullName>
    </submittedName>
</protein>
<dbReference type="HOGENOM" id="CLU_050192_2_2_10"/>
<reference evidence="4 5" key="1">
    <citation type="journal article" date="2009" name="Stand. Genomic Sci.">
        <title>Complete genome sequence of Pedobacter heparinus type strain (HIM 762-3).</title>
        <authorList>
            <person name="Han C."/>
            <person name="Spring S."/>
            <person name="Lapidus A."/>
            <person name="Del Rio T.G."/>
            <person name="Tice H."/>
            <person name="Copeland A."/>
            <person name="Cheng J.F."/>
            <person name="Lucas S."/>
            <person name="Chen F."/>
            <person name="Nolan M."/>
            <person name="Bruce D."/>
            <person name="Goodwin L."/>
            <person name="Pitluck S."/>
            <person name="Ivanova N."/>
            <person name="Mavromatis K."/>
            <person name="Mikhailova N."/>
            <person name="Pati A."/>
            <person name="Chen A."/>
            <person name="Palaniappan K."/>
            <person name="Land M."/>
            <person name="Hauser L."/>
            <person name="Chang Y.J."/>
            <person name="Jeffries C.C."/>
            <person name="Saunders E."/>
            <person name="Chertkov O."/>
            <person name="Brettin T."/>
            <person name="Goker M."/>
            <person name="Rohde M."/>
            <person name="Bristow J."/>
            <person name="Eisen J.A."/>
            <person name="Markowitz V."/>
            <person name="Hugenholtz P."/>
            <person name="Kyrpides N.C."/>
            <person name="Klenk H.P."/>
            <person name="Detter J.C."/>
        </authorList>
    </citation>
    <scope>NUCLEOTIDE SEQUENCE [LARGE SCALE GENOMIC DNA]</scope>
    <source>
        <strain evidence="5">ATCC 13125 / DSM 2366 / CIP 104194 / JCM 7457 / NBRC 12017 / NCIMB 9290 / NRRL B-14731 / HIM 762-3</strain>
    </source>
</reference>
<name>C6XYZ8_PEDHD</name>
<dbReference type="Gene3D" id="2.60.120.1440">
    <property type="match status" value="1"/>
</dbReference>
<dbReference type="GO" id="GO:0016989">
    <property type="term" value="F:sigma factor antagonist activity"/>
    <property type="evidence" value="ECO:0007669"/>
    <property type="project" value="TreeGrafter"/>
</dbReference>
<evidence type="ECO:0000259" key="2">
    <source>
        <dbReference type="Pfam" id="PF04773"/>
    </source>
</evidence>
<gene>
    <name evidence="4" type="ordered locus">Phep_0254</name>
</gene>
<keyword evidence="1" id="KW-1133">Transmembrane helix</keyword>
<dbReference type="Gene3D" id="3.55.50.30">
    <property type="match status" value="1"/>
</dbReference>
<evidence type="ECO:0000313" key="5">
    <source>
        <dbReference type="Proteomes" id="UP000000852"/>
    </source>
</evidence>
<sequence>MKQFETNEELIYALIIDDLDGSITAENKLLLEQWRTADADHEKTYQDFLDVQTGMDKLYKKNGYDPQESWKSLDKKITLLEDDRFAAVKPLRHKGIWYKVAAAVLLICGLGYYFIVQNGYVVISTAGNAAITRIVLPDGTEVNLNAATKIRYNKNNFAGDRKLELLTGEVFIHVVSHTSSRFRVDLGDIEAEDIGTSFNVIRNDDKIAVVVEEGKVALKHLDLNREILLTAGKLGVYDTKRKMLVAADNLNVNYKAWVDKDFIFQEVPVDQVAEQLEKVYQIPIDIKGALKDRKLTARLHYQTLDSALAVISASLQCKVIKEKDTYVLSDN</sequence>
<dbReference type="AlphaFoldDB" id="C6XYZ8"/>
<proteinExistence type="predicted"/>
<dbReference type="InterPro" id="IPR012373">
    <property type="entry name" value="Ferrdict_sens_TM"/>
</dbReference>
<dbReference type="InterPro" id="IPR032508">
    <property type="entry name" value="FecR_C"/>
</dbReference>
<dbReference type="Pfam" id="PF04773">
    <property type="entry name" value="FecR"/>
    <property type="match status" value="1"/>
</dbReference>